<dbReference type="PANTHER" id="PTHR12128">
    <property type="entry name" value="DIHYDRODIPICOLINATE SYNTHASE"/>
    <property type="match status" value="1"/>
</dbReference>
<dbReference type="PANTHER" id="PTHR12128:SF66">
    <property type="entry name" value="4-HYDROXY-2-OXOGLUTARATE ALDOLASE, MITOCHONDRIAL"/>
    <property type="match status" value="1"/>
</dbReference>
<sequence>MFTGLSAFPLTPFNNEDLDTRAFAGLVERLAASGVDSMGILGSTGSYAYLEKAERKRVLRQALAHAGGVPVIAGIGALRTRDVVELAKDAEDAGAAGLLLAPVSYHPLKEHEVYALFESVCNAVPTPICVYDNPVATHFRFSDELHGRITALPNIASIKMPRLSDDPAEAVARVSTLRALIPKHVTLGISGDAAAVHGLAAGCDGWYSVIGGLFPEVALRITRAALGGEIATAKALSARLAPLWALYDRFGGIRVMACAAALMGLSGHGNLPRPLLGLEGDDRAVVANVLEQLGLR</sequence>
<keyword evidence="2 3" id="KW-0456">Lyase</keyword>
<dbReference type="GO" id="GO:0008840">
    <property type="term" value="F:4-hydroxy-tetrahydrodipicolinate synthase activity"/>
    <property type="evidence" value="ECO:0007669"/>
    <property type="project" value="TreeGrafter"/>
</dbReference>
<feature type="active site" description="Schiff-base intermediate with substrate" evidence="4">
    <location>
        <position position="159"/>
    </location>
</feature>
<proteinExistence type="inferred from homology"/>
<feature type="binding site" evidence="5">
    <location>
        <position position="44"/>
    </location>
    <ligand>
        <name>pyruvate</name>
        <dbReference type="ChEBI" id="CHEBI:15361"/>
    </ligand>
</feature>
<dbReference type="InterPro" id="IPR002220">
    <property type="entry name" value="DapA-like"/>
</dbReference>
<dbReference type="CDD" id="cd00408">
    <property type="entry name" value="DHDPS-like"/>
    <property type="match status" value="1"/>
</dbReference>
<dbReference type="Proteomes" id="UP000249614">
    <property type="component" value="Unassembled WGS sequence"/>
</dbReference>
<dbReference type="EMBL" id="LXXM01000131">
    <property type="protein sequence ID" value="PZS93142.1"/>
    <property type="molecule type" value="Genomic_DNA"/>
</dbReference>
<evidence type="ECO:0000256" key="1">
    <source>
        <dbReference type="ARBA" id="ARBA00007592"/>
    </source>
</evidence>
<dbReference type="InterPro" id="IPR013785">
    <property type="entry name" value="Aldolase_TIM"/>
</dbReference>
<dbReference type="PRINTS" id="PR00146">
    <property type="entry name" value="DHPICSNTHASE"/>
</dbReference>
<protein>
    <submittedName>
        <fullName evidence="6">Dihydrodipicolinate synthase family protein</fullName>
    </submittedName>
</protein>
<accession>A0A2W6KD40</accession>
<dbReference type="PIRSF" id="PIRSF001365">
    <property type="entry name" value="DHDPS"/>
    <property type="match status" value="1"/>
</dbReference>
<evidence type="ECO:0000313" key="7">
    <source>
        <dbReference type="Proteomes" id="UP000249614"/>
    </source>
</evidence>
<dbReference type="GO" id="GO:0005829">
    <property type="term" value="C:cytosol"/>
    <property type="evidence" value="ECO:0007669"/>
    <property type="project" value="TreeGrafter"/>
</dbReference>
<organism evidence="6 7">
    <name type="scientific">Stenotrophomonas maltophilia</name>
    <name type="common">Pseudomonas maltophilia</name>
    <name type="synonym">Xanthomonas maltophilia</name>
    <dbReference type="NCBI Taxonomy" id="40324"/>
    <lineage>
        <taxon>Bacteria</taxon>
        <taxon>Pseudomonadati</taxon>
        <taxon>Pseudomonadota</taxon>
        <taxon>Gammaproteobacteria</taxon>
        <taxon>Lysobacterales</taxon>
        <taxon>Lysobacteraceae</taxon>
        <taxon>Stenotrophomonas</taxon>
        <taxon>Stenotrophomonas maltophilia group</taxon>
    </lineage>
</organism>
<reference evidence="6 7" key="1">
    <citation type="submission" date="2016-05" db="EMBL/GenBank/DDBJ databases">
        <authorList>
            <person name="Lavstsen T."/>
            <person name="Jespersen J.S."/>
        </authorList>
    </citation>
    <scope>NUCLEOTIDE SEQUENCE [LARGE SCALE GENOMIC DNA]</scope>
    <source>
        <strain evidence="6 7">SM-5815</strain>
    </source>
</reference>
<dbReference type="Gene3D" id="3.20.20.70">
    <property type="entry name" value="Aldolase class I"/>
    <property type="match status" value="1"/>
</dbReference>
<evidence type="ECO:0000256" key="2">
    <source>
        <dbReference type="ARBA" id="ARBA00023239"/>
    </source>
</evidence>
<dbReference type="RefSeq" id="WP_111112131.1">
    <property type="nucleotide sequence ID" value="NZ_LXXM01000131.1"/>
</dbReference>
<comment type="caution">
    <text evidence="6">The sequence shown here is derived from an EMBL/GenBank/DDBJ whole genome shotgun (WGS) entry which is preliminary data.</text>
</comment>
<dbReference type="SMART" id="SM01130">
    <property type="entry name" value="DHDPS"/>
    <property type="match status" value="1"/>
</dbReference>
<evidence type="ECO:0000256" key="5">
    <source>
        <dbReference type="PIRSR" id="PIRSR001365-2"/>
    </source>
</evidence>
<evidence type="ECO:0000256" key="3">
    <source>
        <dbReference type="PIRNR" id="PIRNR001365"/>
    </source>
</evidence>
<dbReference type="SUPFAM" id="SSF51569">
    <property type="entry name" value="Aldolase"/>
    <property type="match status" value="1"/>
</dbReference>
<evidence type="ECO:0000313" key="6">
    <source>
        <dbReference type="EMBL" id="PZS93142.1"/>
    </source>
</evidence>
<dbReference type="AlphaFoldDB" id="A0A2W6KD40"/>
<gene>
    <name evidence="6" type="ORF">A7X83_22930</name>
</gene>
<name>A0A2W6KD40_STEMA</name>
<comment type="similarity">
    <text evidence="1 3">Belongs to the DapA family.</text>
</comment>
<feature type="active site" description="Proton donor/acceptor" evidence="4">
    <location>
        <position position="131"/>
    </location>
</feature>
<evidence type="ECO:0000256" key="4">
    <source>
        <dbReference type="PIRSR" id="PIRSR001365-1"/>
    </source>
</evidence>
<dbReference type="Pfam" id="PF00701">
    <property type="entry name" value="DHDPS"/>
    <property type="match status" value="1"/>
</dbReference>